<reference evidence="1" key="1">
    <citation type="journal article" date="2021" name="Proc. Natl. Acad. Sci. U.S.A.">
        <title>A Catalog of Tens of Thousands of Viruses from Human Metagenomes Reveals Hidden Associations with Chronic Diseases.</title>
        <authorList>
            <person name="Tisza M.J."/>
            <person name="Buck C.B."/>
        </authorList>
    </citation>
    <scope>NUCLEOTIDE SEQUENCE</scope>
    <source>
        <strain evidence="1">Ctj3P51</strain>
    </source>
</reference>
<evidence type="ECO:0000313" key="1">
    <source>
        <dbReference type="EMBL" id="DAD96498.1"/>
    </source>
</evidence>
<accession>A0A8S5NQE6</accession>
<sequence length="112" mass="12851">MMRQQKLLNGLCSLTEVILMNDTTKVPGLFDKHGVQVRNNDIIRIKMQDSDKFRYGRIGFGIYEDDNTGEAHIGFYVKSEGQTVTVGQLVGYSNQFKVVGNRLNYLYAKRRK</sequence>
<protein>
    <submittedName>
        <fullName evidence="1">YopX protein</fullName>
    </submittedName>
</protein>
<proteinExistence type="predicted"/>
<dbReference type="EMBL" id="BK015217">
    <property type="protein sequence ID" value="DAD96498.1"/>
    <property type="molecule type" value="Genomic_DNA"/>
</dbReference>
<name>A0A8S5NQE6_9CAUD</name>
<organism evidence="1">
    <name type="scientific">Myoviridae sp. ctj3P51</name>
    <dbReference type="NCBI Taxonomy" id="2826687"/>
    <lineage>
        <taxon>Viruses</taxon>
        <taxon>Duplodnaviria</taxon>
        <taxon>Heunggongvirae</taxon>
        <taxon>Uroviricota</taxon>
        <taxon>Caudoviricetes</taxon>
    </lineage>
</organism>